<dbReference type="EMBL" id="JABSTR010003018">
    <property type="protein sequence ID" value="KAH9384739.1"/>
    <property type="molecule type" value="Genomic_DNA"/>
</dbReference>
<keyword evidence="2" id="KW-1185">Reference proteome</keyword>
<dbReference type="VEuPathDB" id="VectorBase:HLOH_057315"/>
<proteinExistence type="predicted"/>
<protein>
    <submittedName>
        <fullName evidence="1">Uncharacterized protein</fullName>
    </submittedName>
</protein>
<sequence>MSSIFLKPPRPLDEKEAVLPIEWPGCCGAVMSCPSSLLLSDRAKDPWSSLPLTAYILCPCALALERMHGHPELGEQVAGLDGVDQARAATMVQQGLRSIQWADMHHFMRLAGVFRERVSCRASKDGRTQLDALNDRCWRAIRCYLKLRDIRDPTAASLPPQ</sequence>
<dbReference type="Proteomes" id="UP000821853">
    <property type="component" value="Unassembled WGS sequence"/>
</dbReference>
<evidence type="ECO:0000313" key="2">
    <source>
        <dbReference type="Proteomes" id="UP000821853"/>
    </source>
</evidence>
<name>A0A9J6HAJ0_HAELO</name>
<gene>
    <name evidence="1" type="ORF">HPB48_026752</name>
</gene>
<reference evidence="1 2" key="1">
    <citation type="journal article" date="2020" name="Cell">
        <title>Large-Scale Comparative Analyses of Tick Genomes Elucidate Their Genetic Diversity and Vector Capacities.</title>
        <authorList>
            <consortium name="Tick Genome and Microbiome Consortium (TIGMIC)"/>
            <person name="Jia N."/>
            <person name="Wang J."/>
            <person name="Shi W."/>
            <person name="Du L."/>
            <person name="Sun Y."/>
            <person name="Zhan W."/>
            <person name="Jiang J.F."/>
            <person name="Wang Q."/>
            <person name="Zhang B."/>
            <person name="Ji P."/>
            <person name="Bell-Sakyi L."/>
            <person name="Cui X.M."/>
            <person name="Yuan T.T."/>
            <person name="Jiang B.G."/>
            <person name="Yang W.F."/>
            <person name="Lam T.T."/>
            <person name="Chang Q.C."/>
            <person name="Ding S.J."/>
            <person name="Wang X.J."/>
            <person name="Zhu J.G."/>
            <person name="Ruan X.D."/>
            <person name="Zhao L."/>
            <person name="Wei J.T."/>
            <person name="Ye R.Z."/>
            <person name="Que T.C."/>
            <person name="Du C.H."/>
            <person name="Zhou Y.H."/>
            <person name="Cheng J.X."/>
            <person name="Dai P.F."/>
            <person name="Guo W.B."/>
            <person name="Han X.H."/>
            <person name="Huang E.J."/>
            <person name="Li L.F."/>
            <person name="Wei W."/>
            <person name="Gao Y.C."/>
            <person name="Liu J.Z."/>
            <person name="Shao H.Z."/>
            <person name="Wang X."/>
            <person name="Wang C.C."/>
            <person name="Yang T.C."/>
            <person name="Huo Q.B."/>
            <person name="Li W."/>
            <person name="Chen H.Y."/>
            <person name="Chen S.E."/>
            <person name="Zhou L.G."/>
            <person name="Ni X.B."/>
            <person name="Tian J.H."/>
            <person name="Sheng Y."/>
            <person name="Liu T."/>
            <person name="Pan Y.S."/>
            <person name="Xia L.Y."/>
            <person name="Li J."/>
            <person name="Zhao F."/>
            <person name="Cao W.C."/>
        </authorList>
    </citation>
    <scope>NUCLEOTIDE SEQUENCE [LARGE SCALE GENOMIC DNA]</scope>
    <source>
        <strain evidence="1">HaeL-2018</strain>
    </source>
</reference>
<comment type="caution">
    <text evidence="1">The sequence shown here is derived from an EMBL/GenBank/DDBJ whole genome shotgun (WGS) entry which is preliminary data.</text>
</comment>
<accession>A0A9J6HAJ0</accession>
<evidence type="ECO:0000313" key="1">
    <source>
        <dbReference type="EMBL" id="KAH9384739.1"/>
    </source>
</evidence>
<dbReference type="PROSITE" id="PS51257">
    <property type="entry name" value="PROKAR_LIPOPROTEIN"/>
    <property type="match status" value="1"/>
</dbReference>
<dbReference type="AlphaFoldDB" id="A0A9J6HAJ0"/>
<organism evidence="1 2">
    <name type="scientific">Haemaphysalis longicornis</name>
    <name type="common">Bush tick</name>
    <dbReference type="NCBI Taxonomy" id="44386"/>
    <lineage>
        <taxon>Eukaryota</taxon>
        <taxon>Metazoa</taxon>
        <taxon>Ecdysozoa</taxon>
        <taxon>Arthropoda</taxon>
        <taxon>Chelicerata</taxon>
        <taxon>Arachnida</taxon>
        <taxon>Acari</taxon>
        <taxon>Parasitiformes</taxon>
        <taxon>Ixodida</taxon>
        <taxon>Ixodoidea</taxon>
        <taxon>Ixodidae</taxon>
        <taxon>Haemaphysalinae</taxon>
        <taxon>Haemaphysalis</taxon>
    </lineage>
</organism>